<feature type="transmembrane region" description="Helical" evidence="13">
    <location>
        <begin position="39"/>
        <end position="55"/>
    </location>
</feature>
<feature type="transmembrane region" description="Helical" evidence="13">
    <location>
        <begin position="85"/>
        <end position="105"/>
    </location>
</feature>
<evidence type="ECO:0000256" key="2">
    <source>
        <dbReference type="ARBA" id="ARBA00004651"/>
    </source>
</evidence>
<evidence type="ECO:0000256" key="12">
    <source>
        <dbReference type="SAM" id="MobiDB-lite"/>
    </source>
</evidence>
<dbReference type="CDD" id="cd00075">
    <property type="entry name" value="HATPase"/>
    <property type="match status" value="1"/>
</dbReference>
<evidence type="ECO:0000256" key="4">
    <source>
        <dbReference type="ARBA" id="ARBA00022475"/>
    </source>
</evidence>
<dbReference type="InterPro" id="IPR050736">
    <property type="entry name" value="Sensor_HK_Regulatory"/>
</dbReference>
<dbReference type="PROSITE" id="PS50113">
    <property type="entry name" value="PAC"/>
    <property type="match status" value="1"/>
</dbReference>
<evidence type="ECO:0000256" key="8">
    <source>
        <dbReference type="ARBA" id="ARBA00022777"/>
    </source>
</evidence>
<dbReference type="SMART" id="SM00387">
    <property type="entry name" value="HATPase_c"/>
    <property type="match status" value="1"/>
</dbReference>
<dbReference type="EC" id="2.7.13.3" evidence="3"/>
<feature type="domain" description="PAC" evidence="16">
    <location>
        <begin position="505"/>
        <end position="557"/>
    </location>
</feature>
<dbReference type="Proteomes" id="UP001500427">
    <property type="component" value="Unassembled WGS sequence"/>
</dbReference>
<evidence type="ECO:0000256" key="5">
    <source>
        <dbReference type="ARBA" id="ARBA00022553"/>
    </source>
</evidence>
<feature type="region of interest" description="Disordered" evidence="12">
    <location>
        <begin position="804"/>
        <end position="840"/>
    </location>
</feature>
<dbReference type="PROSITE" id="PS50109">
    <property type="entry name" value="HIS_KIN"/>
    <property type="match status" value="1"/>
</dbReference>
<keyword evidence="7 13" id="KW-0812">Transmembrane</keyword>
<dbReference type="PANTHER" id="PTHR43711">
    <property type="entry name" value="TWO-COMPONENT HISTIDINE KINASE"/>
    <property type="match status" value="1"/>
</dbReference>
<dbReference type="InterPro" id="IPR003661">
    <property type="entry name" value="HisK_dim/P_dom"/>
</dbReference>
<evidence type="ECO:0000256" key="3">
    <source>
        <dbReference type="ARBA" id="ARBA00012438"/>
    </source>
</evidence>
<feature type="transmembrane region" description="Helical" evidence="13">
    <location>
        <begin position="268"/>
        <end position="289"/>
    </location>
</feature>
<feature type="domain" description="PAS" evidence="15">
    <location>
        <begin position="308"/>
        <end position="371"/>
    </location>
</feature>
<feature type="transmembrane region" description="Helical" evidence="13">
    <location>
        <begin position="234"/>
        <end position="256"/>
    </location>
</feature>
<dbReference type="InterPro" id="IPR000014">
    <property type="entry name" value="PAS"/>
</dbReference>
<dbReference type="InterPro" id="IPR003594">
    <property type="entry name" value="HATPase_dom"/>
</dbReference>
<proteinExistence type="predicted"/>
<evidence type="ECO:0000313" key="18">
    <source>
        <dbReference type="Proteomes" id="UP001500427"/>
    </source>
</evidence>
<comment type="subcellular location">
    <subcellularLocation>
        <location evidence="2">Cell membrane</location>
        <topology evidence="2">Multi-pass membrane protein</topology>
    </subcellularLocation>
</comment>
<dbReference type="PANTHER" id="PTHR43711:SF1">
    <property type="entry name" value="HISTIDINE KINASE 1"/>
    <property type="match status" value="1"/>
</dbReference>
<dbReference type="Pfam" id="PF05231">
    <property type="entry name" value="MASE1"/>
    <property type="match status" value="1"/>
</dbReference>
<accession>A0ABP9J661</accession>
<feature type="transmembrane region" description="Helical" evidence="13">
    <location>
        <begin position="12"/>
        <end position="33"/>
    </location>
</feature>
<dbReference type="InterPro" id="IPR036097">
    <property type="entry name" value="HisK_dim/P_sf"/>
</dbReference>
<feature type="domain" description="Histidine kinase" evidence="14">
    <location>
        <begin position="582"/>
        <end position="801"/>
    </location>
</feature>
<dbReference type="InterPro" id="IPR005467">
    <property type="entry name" value="His_kinase_dom"/>
</dbReference>
<name>A0ABP9J661_9MICO</name>
<comment type="catalytic activity">
    <reaction evidence="1">
        <text>ATP + protein L-histidine = ADP + protein N-phospho-L-histidine.</text>
        <dbReference type="EC" id="2.7.13.3"/>
    </reaction>
</comment>
<keyword evidence="8" id="KW-0418">Kinase</keyword>
<evidence type="ECO:0000256" key="13">
    <source>
        <dbReference type="SAM" id="Phobius"/>
    </source>
</evidence>
<dbReference type="SMART" id="SM00388">
    <property type="entry name" value="HisKA"/>
    <property type="match status" value="1"/>
</dbReference>
<evidence type="ECO:0000313" key="17">
    <source>
        <dbReference type="EMBL" id="GAA5020358.1"/>
    </source>
</evidence>
<dbReference type="Pfam" id="PF13426">
    <property type="entry name" value="PAS_9"/>
    <property type="match status" value="1"/>
</dbReference>
<dbReference type="SMART" id="SM00086">
    <property type="entry name" value="PAC"/>
    <property type="match status" value="2"/>
</dbReference>
<dbReference type="Pfam" id="PF00512">
    <property type="entry name" value="HisKA"/>
    <property type="match status" value="1"/>
</dbReference>
<dbReference type="InterPro" id="IPR035965">
    <property type="entry name" value="PAS-like_dom_sf"/>
</dbReference>
<dbReference type="RefSeq" id="WP_345506236.1">
    <property type="nucleotide sequence ID" value="NZ_BAABIW010000006.1"/>
</dbReference>
<evidence type="ECO:0000259" key="14">
    <source>
        <dbReference type="PROSITE" id="PS50109"/>
    </source>
</evidence>
<dbReference type="InterPro" id="IPR000700">
    <property type="entry name" value="PAS-assoc_C"/>
</dbReference>
<keyword evidence="18" id="KW-1185">Reference proteome</keyword>
<dbReference type="CDD" id="cd00082">
    <property type="entry name" value="HisKA"/>
    <property type="match status" value="1"/>
</dbReference>
<keyword evidence="5" id="KW-0597">Phosphoprotein</keyword>
<evidence type="ECO:0000256" key="6">
    <source>
        <dbReference type="ARBA" id="ARBA00022679"/>
    </source>
</evidence>
<dbReference type="SUPFAM" id="SSF55785">
    <property type="entry name" value="PYP-like sensor domain (PAS domain)"/>
    <property type="match status" value="2"/>
</dbReference>
<dbReference type="Gene3D" id="1.10.287.130">
    <property type="match status" value="1"/>
</dbReference>
<evidence type="ECO:0000256" key="7">
    <source>
        <dbReference type="ARBA" id="ARBA00022692"/>
    </source>
</evidence>
<sequence length="840" mass="89205">MTVPVLGRPRWWVSAFLAHVGIFVLGATAVRFAPPGSTVAVWWPAGGLAVSFALATGRSARAWIFIAGVVVSSGLANAYAGRPPLVAACFGFANAAETAVVHGLLTRERRRPTLASMDDLWRLLAATLAGALVFGLLAGLTVRLGLGGPFLATVYAVAASHAAAVLVFAPLGIAARSARGRRPSLEAVVQWVGVVGVTAWVFGAGQSLPLAFLPIPLLVWGALRLSLRTVAVQLLLVGVLAVVLTSLGGGPFAGAATLTGIRPETVGALTQAFLATAAVTTLALAVAATQRRTALGDLRSEVELTGVVLDTAASLIVVVGGEGRIERLNATAARLLGRPEPALVGRLAADVFPVADREAVASRMSRIAEGAVPLGEEQDWHVEGLGVRRIVWTNSYLTDGQGRRTHLVKTGVDVTDERASRAFIETVLEAATATVIVGLDLEGRITLFNPGAENVLGHRAEDVVGHHDWTLLHDWSQVEGHAAELGIEPGLDVLVHRVREGASADTRDWAYVRRDGQRRTVSLTVSGIRGDGGHLTGYLAVGEDVTHRRQAEVALQVALERERQAVEELTELDRTKSDFVSSVSHELRTPLASVLGYSEMLEDGAAGPLTDRQLELVARVDRNGRRLLSLIEDLLFNSRIESGRLDLATLRCDLRPVLTQAWHAVESVTQERDLARELDLPASPLWVEGDPAALERMAMNLLTNAVKFTPDGGRVALAARRGDGDVRLVVSDSGIGIERAEHERVFARFYRTSVANERAIQGSGLGLSIVRAIVEGHGGSVDVESEPDAGATFTVILPAADLEMRADPTSGMDSDEPATKSRFAPYGEVQNQSETRDGPD</sequence>
<feature type="domain" description="PAS" evidence="15">
    <location>
        <begin position="420"/>
        <end position="473"/>
    </location>
</feature>
<feature type="transmembrane region" description="Helical" evidence="13">
    <location>
        <begin position="62"/>
        <end position="79"/>
    </location>
</feature>
<dbReference type="InterPro" id="IPR001610">
    <property type="entry name" value="PAC"/>
</dbReference>
<dbReference type="InterPro" id="IPR036890">
    <property type="entry name" value="HATPase_C_sf"/>
</dbReference>
<dbReference type="Pfam" id="PF08448">
    <property type="entry name" value="PAS_4"/>
    <property type="match status" value="1"/>
</dbReference>
<organism evidence="17 18">
    <name type="scientific">Terrabacter aeriphilus</name>
    <dbReference type="NCBI Taxonomy" id="515662"/>
    <lineage>
        <taxon>Bacteria</taxon>
        <taxon>Bacillati</taxon>
        <taxon>Actinomycetota</taxon>
        <taxon>Actinomycetes</taxon>
        <taxon>Micrococcales</taxon>
        <taxon>Intrasporangiaceae</taxon>
        <taxon>Terrabacter</taxon>
    </lineage>
</organism>
<dbReference type="Pfam" id="PF02518">
    <property type="entry name" value="HATPase_c"/>
    <property type="match status" value="1"/>
</dbReference>
<keyword evidence="6" id="KW-0808">Transferase</keyword>
<evidence type="ECO:0000256" key="1">
    <source>
        <dbReference type="ARBA" id="ARBA00000085"/>
    </source>
</evidence>
<dbReference type="EMBL" id="BAABIW010000006">
    <property type="protein sequence ID" value="GAA5020358.1"/>
    <property type="molecule type" value="Genomic_DNA"/>
</dbReference>
<dbReference type="InterPro" id="IPR013656">
    <property type="entry name" value="PAS_4"/>
</dbReference>
<evidence type="ECO:0000256" key="10">
    <source>
        <dbReference type="ARBA" id="ARBA00023012"/>
    </source>
</evidence>
<feature type="transmembrane region" description="Helical" evidence="13">
    <location>
        <begin position="152"/>
        <end position="173"/>
    </location>
</feature>
<keyword evidence="9 13" id="KW-1133">Transmembrane helix</keyword>
<protein>
    <recommendedName>
        <fullName evidence="3">histidine kinase</fullName>
        <ecNumber evidence="3">2.7.13.3</ecNumber>
    </recommendedName>
</protein>
<dbReference type="PRINTS" id="PR00344">
    <property type="entry name" value="BCTRLSENSOR"/>
</dbReference>
<dbReference type="SMART" id="SM00091">
    <property type="entry name" value="PAS"/>
    <property type="match status" value="2"/>
</dbReference>
<evidence type="ECO:0000259" key="15">
    <source>
        <dbReference type="PROSITE" id="PS50112"/>
    </source>
</evidence>
<dbReference type="Gene3D" id="3.30.450.20">
    <property type="entry name" value="PAS domain"/>
    <property type="match status" value="2"/>
</dbReference>
<evidence type="ECO:0000259" key="16">
    <source>
        <dbReference type="PROSITE" id="PS50113"/>
    </source>
</evidence>
<feature type="transmembrane region" description="Helical" evidence="13">
    <location>
        <begin position="208"/>
        <end position="227"/>
    </location>
</feature>
<dbReference type="Gene3D" id="3.30.565.10">
    <property type="entry name" value="Histidine kinase-like ATPase, C-terminal domain"/>
    <property type="match status" value="1"/>
</dbReference>
<dbReference type="InterPro" id="IPR007895">
    <property type="entry name" value="MASE1"/>
</dbReference>
<dbReference type="SUPFAM" id="SSF55874">
    <property type="entry name" value="ATPase domain of HSP90 chaperone/DNA topoisomerase II/histidine kinase"/>
    <property type="match status" value="1"/>
</dbReference>
<dbReference type="CDD" id="cd00130">
    <property type="entry name" value="PAS"/>
    <property type="match status" value="2"/>
</dbReference>
<dbReference type="InterPro" id="IPR004358">
    <property type="entry name" value="Sig_transdc_His_kin-like_C"/>
</dbReference>
<evidence type="ECO:0000256" key="9">
    <source>
        <dbReference type="ARBA" id="ARBA00022989"/>
    </source>
</evidence>
<dbReference type="NCBIfam" id="TIGR00229">
    <property type="entry name" value="sensory_box"/>
    <property type="match status" value="2"/>
</dbReference>
<dbReference type="PROSITE" id="PS50112">
    <property type="entry name" value="PAS"/>
    <property type="match status" value="2"/>
</dbReference>
<keyword evidence="4" id="KW-1003">Cell membrane</keyword>
<keyword evidence="10" id="KW-0902">Two-component regulatory system</keyword>
<comment type="caution">
    <text evidence="17">The sequence shown here is derived from an EMBL/GenBank/DDBJ whole genome shotgun (WGS) entry which is preliminary data.</text>
</comment>
<keyword evidence="11 13" id="KW-0472">Membrane</keyword>
<reference evidence="18" key="1">
    <citation type="journal article" date="2019" name="Int. J. Syst. Evol. Microbiol.">
        <title>The Global Catalogue of Microorganisms (GCM) 10K type strain sequencing project: providing services to taxonomists for standard genome sequencing and annotation.</title>
        <authorList>
            <consortium name="The Broad Institute Genomics Platform"/>
            <consortium name="The Broad Institute Genome Sequencing Center for Infectious Disease"/>
            <person name="Wu L."/>
            <person name="Ma J."/>
        </authorList>
    </citation>
    <scope>NUCLEOTIDE SEQUENCE [LARGE SCALE GENOMIC DNA]</scope>
    <source>
        <strain evidence="18">JCM 17687</strain>
    </source>
</reference>
<feature type="transmembrane region" description="Helical" evidence="13">
    <location>
        <begin position="185"/>
        <end position="202"/>
    </location>
</feature>
<evidence type="ECO:0000256" key="11">
    <source>
        <dbReference type="ARBA" id="ARBA00023136"/>
    </source>
</evidence>
<gene>
    <name evidence="17" type="ORF">GCM10023258_08970</name>
</gene>
<feature type="transmembrane region" description="Helical" evidence="13">
    <location>
        <begin position="125"/>
        <end position="146"/>
    </location>
</feature>
<dbReference type="SUPFAM" id="SSF47384">
    <property type="entry name" value="Homodimeric domain of signal transducing histidine kinase"/>
    <property type="match status" value="1"/>
</dbReference>